<accession>A0AB34FRX4</accession>
<evidence type="ECO:0000256" key="2">
    <source>
        <dbReference type="SAM" id="Phobius"/>
    </source>
</evidence>
<keyword evidence="4" id="KW-1185">Reference proteome</keyword>
<sequence>MVHVSRTRPTNSRPSHGEQRFFQRMSPCVKVQASASSKTHTSASMPARSAPLRCASPTCAAVAWQHSRTMSVSDGAAPAPPALMRCRDADRQAEADRRDAAPRGHEVAAAAAGFGSVLLLRAGRVVRDDGADTRVGGDELLPQAVAVAALADRRAALVARVAAGNLLGRQPEVVEARLGRDVDAARARRPQQRDALRRRQVHDVQRQRRRQVRQRQDLLDGRRLVRGRPRVEERLVRRLVLGLPLGVAVGAVAVAVGLGGHHLGVEHERRGAVLERVHGEGHVLGRHGGELVDLSLLVSAWSFTRRRDSTYARLDQEALEAADASVDERAQVVGVAGDDAAVEADVDPALAPAGAQLLVEVGDGGGGGDGVEGHVDDGGDAAAGRGARARPEALPLGAAGLVEVDVGVDEARQQQPRRVVDVGGARWEAARRQHLGVDGDDLARSGRDGDGGGRDDERVVGLGEDGARRDEHDEGWRGAPVSADAVDAVGCRHVELRLRLRLRFTESSVEGGPGGQASRSRLVVEG</sequence>
<evidence type="ECO:0000256" key="1">
    <source>
        <dbReference type="SAM" id="MobiDB-lite"/>
    </source>
</evidence>
<comment type="caution">
    <text evidence="3">The sequence shown here is derived from an EMBL/GenBank/DDBJ whole genome shotgun (WGS) entry which is preliminary data.</text>
</comment>
<protein>
    <submittedName>
        <fullName evidence="3">Uncharacterized protein</fullName>
    </submittedName>
</protein>
<reference evidence="3" key="1">
    <citation type="submission" date="2023-01" db="EMBL/GenBank/DDBJ databases">
        <title>The growth and conidiation of Purpureocillium lavendulum are regulated by nitrogen source and histone H3K14 acetylation.</title>
        <authorList>
            <person name="Tang P."/>
            <person name="Han J."/>
            <person name="Zhang C."/>
            <person name="Tang P."/>
            <person name="Qi F."/>
            <person name="Zhang K."/>
            <person name="Liang L."/>
        </authorList>
    </citation>
    <scope>NUCLEOTIDE SEQUENCE</scope>
    <source>
        <strain evidence="3">YMF1.00683</strain>
    </source>
</reference>
<feature type="region of interest" description="Disordered" evidence="1">
    <location>
        <begin position="1"/>
        <end position="22"/>
    </location>
</feature>
<keyword evidence="2" id="KW-0812">Transmembrane</keyword>
<feature type="compositionally biased region" description="Basic and acidic residues" evidence="1">
    <location>
        <begin position="184"/>
        <end position="206"/>
    </location>
</feature>
<feature type="region of interest" description="Disordered" evidence="1">
    <location>
        <begin position="438"/>
        <end position="478"/>
    </location>
</feature>
<dbReference type="AlphaFoldDB" id="A0AB34FRX4"/>
<keyword evidence="2" id="KW-1133">Transmembrane helix</keyword>
<proteinExistence type="predicted"/>
<dbReference type="Proteomes" id="UP001163105">
    <property type="component" value="Unassembled WGS sequence"/>
</dbReference>
<feature type="region of interest" description="Disordered" evidence="1">
    <location>
        <begin position="184"/>
        <end position="207"/>
    </location>
</feature>
<evidence type="ECO:0000313" key="3">
    <source>
        <dbReference type="EMBL" id="KAJ6441077.1"/>
    </source>
</evidence>
<feature type="region of interest" description="Disordered" evidence="1">
    <location>
        <begin position="507"/>
        <end position="526"/>
    </location>
</feature>
<organism evidence="3 4">
    <name type="scientific">Purpureocillium lavendulum</name>
    <dbReference type="NCBI Taxonomy" id="1247861"/>
    <lineage>
        <taxon>Eukaryota</taxon>
        <taxon>Fungi</taxon>
        <taxon>Dikarya</taxon>
        <taxon>Ascomycota</taxon>
        <taxon>Pezizomycotina</taxon>
        <taxon>Sordariomycetes</taxon>
        <taxon>Hypocreomycetidae</taxon>
        <taxon>Hypocreales</taxon>
        <taxon>Ophiocordycipitaceae</taxon>
        <taxon>Purpureocillium</taxon>
    </lineage>
</organism>
<feature type="transmembrane region" description="Helical" evidence="2">
    <location>
        <begin position="239"/>
        <end position="260"/>
    </location>
</feature>
<gene>
    <name evidence="3" type="ORF">O9K51_06871</name>
</gene>
<keyword evidence="2" id="KW-0472">Membrane</keyword>
<feature type="compositionally biased region" description="Basic and acidic residues" evidence="1">
    <location>
        <begin position="438"/>
        <end position="476"/>
    </location>
</feature>
<dbReference type="EMBL" id="JAQHRD010000005">
    <property type="protein sequence ID" value="KAJ6441077.1"/>
    <property type="molecule type" value="Genomic_DNA"/>
</dbReference>
<evidence type="ECO:0000313" key="4">
    <source>
        <dbReference type="Proteomes" id="UP001163105"/>
    </source>
</evidence>
<name>A0AB34FRX4_9HYPO</name>